<dbReference type="RefSeq" id="WP_025441396.1">
    <property type="nucleotide sequence ID" value="NZ_FOBI01000015.1"/>
</dbReference>
<reference evidence="2" key="1">
    <citation type="submission" date="2016-10" db="EMBL/GenBank/DDBJ databases">
        <authorList>
            <person name="Varghese N."/>
            <person name="Submissions S."/>
        </authorList>
    </citation>
    <scope>NUCLEOTIDE SEQUENCE [LARGE SCALE GENOMIC DNA]</scope>
    <source>
        <strain evidence="2">CGMCC 1.9127</strain>
    </source>
</reference>
<sequence>MKKASRQVSAQLEISNRSVLSRVEYLESIIHSPAEHQENITLLIALKSQSGLAKLAVSEAFISPMSLNTLKNRANDILPGGFTTIDHLRRQAAKAIHDSTVVKPSSSSITKQDLKDKIKAQERTISQLWDEIALVTNVFRESVTLAQQFAEKCPDPADLILFKKRRRELLLMFSLSKRPQTPLHESPSNAEG</sequence>
<dbReference type="OrthoDB" id="6406478at2"/>
<dbReference type="Proteomes" id="UP000199297">
    <property type="component" value="Unassembled WGS sequence"/>
</dbReference>
<dbReference type="GeneID" id="89492192"/>
<gene>
    <name evidence="1" type="ORF">SAMN05216262_1154</name>
</gene>
<evidence type="ECO:0000313" key="1">
    <source>
        <dbReference type="EMBL" id="SEL60399.1"/>
    </source>
</evidence>
<organism evidence="1 2">
    <name type="scientific">Colwellia chukchiensis</name>
    <dbReference type="NCBI Taxonomy" id="641665"/>
    <lineage>
        <taxon>Bacteria</taxon>
        <taxon>Pseudomonadati</taxon>
        <taxon>Pseudomonadota</taxon>
        <taxon>Gammaproteobacteria</taxon>
        <taxon>Alteromonadales</taxon>
        <taxon>Colwelliaceae</taxon>
        <taxon>Colwellia</taxon>
    </lineage>
</organism>
<dbReference type="EMBL" id="FOBI01000015">
    <property type="protein sequence ID" value="SEL60399.1"/>
    <property type="molecule type" value="Genomic_DNA"/>
</dbReference>
<dbReference type="AlphaFoldDB" id="A0A1H7RJZ8"/>
<dbReference type="STRING" id="641665.GCA_002104455_01407"/>
<name>A0A1H7RJZ8_9GAMM</name>
<accession>A0A1H7RJZ8</accession>
<proteinExistence type="predicted"/>
<protein>
    <submittedName>
        <fullName evidence="1">Uncharacterized protein</fullName>
    </submittedName>
</protein>
<evidence type="ECO:0000313" key="2">
    <source>
        <dbReference type="Proteomes" id="UP000199297"/>
    </source>
</evidence>
<keyword evidence="2" id="KW-1185">Reference proteome</keyword>